<comment type="caution">
    <text evidence="9">The sequence shown here is derived from an EMBL/GenBank/DDBJ whole genome shotgun (WGS) entry which is preliminary data.</text>
</comment>
<dbReference type="AlphaFoldDB" id="A0A2J8B212"/>
<dbReference type="PROSITE" id="PS50928">
    <property type="entry name" value="ABC_TM1"/>
    <property type="match status" value="1"/>
</dbReference>
<comment type="subcellular location">
    <subcellularLocation>
        <location evidence="1">Cell membrane</location>
        <topology evidence="1">Multi-pass membrane protein</topology>
    </subcellularLocation>
</comment>
<feature type="transmembrane region" description="Helical" evidence="7">
    <location>
        <begin position="202"/>
        <end position="224"/>
    </location>
</feature>
<evidence type="ECO:0000256" key="5">
    <source>
        <dbReference type="ARBA" id="ARBA00022989"/>
    </source>
</evidence>
<evidence type="ECO:0000256" key="2">
    <source>
        <dbReference type="ARBA" id="ARBA00022448"/>
    </source>
</evidence>
<dbReference type="Gene3D" id="1.10.3720.10">
    <property type="entry name" value="MetI-like"/>
    <property type="match status" value="1"/>
</dbReference>
<feature type="transmembrane region" description="Helical" evidence="7">
    <location>
        <begin position="108"/>
        <end position="129"/>
    </location>
</feature>
<dbReference type="InterPro" id="IPR050809">
    <property type="entry name" value="UgpAE/MalFG_permease"/>
</dbReference>
<keyword evidence="4 7" id="KW-0812">Transmembrane</keyword>
<sequence>MKFVRVFKTTMYEGENRLRRRFICLRCDHSKKLSFTRRQARTGLKFCLPFLLGFILFFFLPIIQSITYAFSALRITENGMKLKFVGLKNFTDALLADPRYIRSILETFGNMIVKTILILLLSLFLAVILNHKFRGRTIAGLIFFLPVIIMSGAVIEILTTDYLSNQIMGNQAESGLFYGRGSYNLLLTMGIPYKILETVMPYVYEIFNLVWHTGVQILIFMAGLKAIPDQLYESAKIDGCTAWESFWKITFPLLTPMLLMNTVYSIIDYCTSSRNSVIQLVTKQTSDMNFGYAAGLTWMYLLLVIIFIALVYRFVSRRTIYMEG</sequence>
<feature type="transmembrane region" description="Helical" evidence="7">
    <location>
        <begin position="46"/>
        <end position="70"/>
    </location>
</feature>
<evidence type="ECO:0000256" key="3">
    <source>
        <dbReference type="ARBA" id="ARBA00022475"/>
    </source>
</evidence>
<evidence type="ECO:0000256" key="1">
    <source>
        <dbReference type="ARBA" id="ARBA00004651"/>
    </source>
</evidence>
<evidence type="ECO:0000313" key="10">
    <source>
        <dbReference type="Proteomes" id="UP000236394"/>
    </source>
</evidence>
<protein>
    <recommendedName>
        <fullName evidence="8">ABC transmembrane type-1 domain-containing protein</fullName>
    </recommendedName>
</protein>
<feature type="domain" description="ABC transmembrane type-1" evidence="8">
    <location>
        <begin position="104"/>
        <end position="316"/>
    </location>
</feature>
<dbReference type="EMBL" id="NBZD01000002">
    <property type="protein sequence ID" value="PNH18813.1"/>
    <property type="molecule type" value="Genomic_DNA"/>
</dbReference>
<keyword evidence="6 7" id="KW-0472">Membrane</keyword>
<gene>
    <name evidence="9" type="ORF">B7R76_04475</name>
</gene>
<dbReference type="CDD" id="cd06261">
    <property type="entry name" value="TM_PBP2"/>
    <property type="match status" value="1"/>
</dbReference>
<dbReference type="InterPro" id="IPR035906">
    <property type="entry name" value="MetI-like_sf"/>
</dbReference>
<dbReference type="RefSeq" id="WP_102892484.1">
    <property type="nucleotide sequence ID" value="NZ_NBZD01000002.1"/>
</dbReference>
<keyword evidence="5 7" id="KW-1133">Transmembrane helix</keyword>
<dbReference type="GO" id="GO:0055085">
    <property type="term" value="P:transmembrane transport"/>
    <property type="evidence" value="ECO:0007669"/>
    <property type="project" value="InterPro"/>
</dbReference>
<dbReference type="PANTHER" id="PTHR43227">
    <property type="entry name" value="BLL4140 PROTEIN"/>
    <property type="match status" value="1"/>
</dbReference>
<feature type="transmembrane region" description="Helical" evidence="7">
    <location>
        <begin position="290"/>
        <end position="312"/>
    </location>
</feature>
<keyword evidence="2" id="KW-0813">Transport</keyword>
<organism evidence="9 10">
    <name type="scientific">Mageeibacillus indolicus</name>
    <dbReference type="NCBI Taxonomy" id="884684"/>
    <lineage>
        <taxon>Bacteria</taxon>
        <taxon>Bacillati</taxon>
        <taxon>Bacillota</taxon>
        <taxon>Clostridia</taxon>
        <taxon>Eubacteriales</taxon>
        <taxon>Oscillospiraceae</taxon>
        <taxon>Mageeibacillus</taxon>
    </lineage>
</organism>
<dbReference type="InterPro" id="IPR000515">
    <property type="entry name" value="MetI-like"/>
</dbReference>
<accession>A0A2J8B212</accession>
<evidence type="ECO:0000259" key="8">
    <source>
        <dbReference type="PROSITE" id="PS50928"/>
    </source>
</evidence>
<dbReference type="GO" id="GO:0005886">
    <property type="term" value="C:plasma membrane"/>
    <property type="evidence" value="ECO:0007669"/>
    <property type="project" value="UniProtKB-SubCell"/>
</dbReference>
<feature type="transmembrane region" description="Helical" evidence="7">
    <location>
        <begin position="141"/>
        <end position="159"/>
    </location>
</feature>
<evidence type="ECO:0000256" key="7">
    <source>
        <dbReference type="SAM" id="Phobius"/>
    </source>
</evidence>
<dbReference type="Proteomes" id="UP000236394">
    <property type="component" value="Unassembled WGS sequence"/>
</dbReference>
<name>A0A2J8B212_9FIRM</name>
<feature type="transmembrane region" description="Helical" evidence="7">
    <location>
        <begin position="245"/>
        <end position="267"/>
    </location>
</feature>
<dbReference type="PANTHER" id="PTHR43227:SF3">
    <property type="entry name" value="BINDING-PROTEIN-DEPENDENT TRANSPORT SYSTEMS INNER MEMBRANE COMPONENT"/>
    <property type="match status" value="1"/>
</dbReference>
<evidence type="ECO:0000256" key="4">
    <source>
        <dbReference type="ARBA" id="ARBA00022692"/>
    </source>
</evidence>
<reference evidence="10" key="1">
    <citation type="submission" date="2017-04" db="EMBL/GenBank/DDBJ databases">
        <authorList>
            <person name="Bumgarner R.E."/>
            <person name="Fredricks D.N."/>
            <person name="Srinivasan S."/>
        </authorList>
    </citation>
    <scope>NUCLEOTIDE SEQUENCE [LARGE SCALE GENOMIC DNA]</scope>
    <source>
        <strain evidence="10">KA00405</strain>
    </source>
</reference>
<evidence type="ECO:0000313" key="9">
    <source>
        <dbReference type="EMBL" id="PNH18813.1"/>
    </source>
</evidence>
<evidence type="ECO:0000256" key="6">
    <source>
        <dbReference type="ARBA" id="ARBA00023136"/>
    </source>
</evidence>
<proteinExistence type="predicted"/>
<keyword evidence="3" id="KW-1003">Cell membrane</keyword>
<dbReference type="SUPFAM" id="SSF161098">
    <property type="entry name" value="MetI-like"/>
    <property type="match status" value="1"/>
</dbReference>